<proteinExistence type="predicted"/>
<dbReference type="Proteomes" id="UP000275199">
    <property type="component" value="Unassembled WGS sequence"/>
</dbReference>
<evidence type="ECO:0000313" key="2">
    <source>
        <dbReference type="Proteomes" id="UP000275199"/>
    </source>
</evidence>
<dbReference type="RefSeq" id="WP_123889867.1">
    <property type="nucleotide sequence ID" value="NZ_JBPYCX010000003.1"/>
</dbReference>
<gene>
    <name evidence="1" type="ORF">EF096_12035</name>
</gene>
<reference evidence="1 2" key="1">
    <citation type="submission" date="2018-11" db="EMBL/GenBank/DDBJ databases">
        <authorList>
            <person name="Jang G.I."/>
            <person name="Hwang C.Y."/>
        </authorList>
    </citation>
    <scope>NUCLEOTIDE SEQUENCE [LARGE SCALE GENOMIC DNA]</scope>
    <source>
        <strain evidence="1 2">SSM26</strain>
    </source>
</reference>
<accession>A0ABX9XL22</accession>
<protein>
    <submittedName>
        <fullName evidence="1">PasA protein</fullName>
    </submittedName>
</protein>
<name>A0ABX9XL22_9PSED</name>
<sequence length="167" mass="18718">MANEVYTRTNQALFFARRAIDAWAEAANSGAIDASSQTQYHREHAIFHLYRGVLAVVHEVADRYRWPLVELRQVEAALSPAVVARFPGPELAELTEMADSRDTWLAKLIAAWQQLQAPPVPEASAPAETLIASTAVKRAEWSLEDANEACIALNERVRSYREGMLEW</sequence>
<dbReference type="InterPro" id="IPR046493">
    <property type="entry name" value="DUF6586"/>
</dbReference>
<dbReference type="EMBL" id="RKKU01000014">
    <property type="protein sequence ID" value="ROZ83773.1"/>
    <property type="molecule type" value="Genomic_DNA"/>
</dbReference>
<organism evidence="1 2">
    <name type="scientific">Pseudomonas neustonica</name>
    <dbReference type="NCBI Taxonomy" id="2487346"/>
    <lineage>
        <taxon>Bacteria</taxon>
        <taxon>Pseudomonadati</taxon>
        <taxon>Pseudomonadota</taxon>
        <taxon>Gammaproteobacteria</taxon>
        <taxon>Pseudomonadales</taxon>
        <taxon>Pseudomonadaceae</taxon>
        <taxon>Pseudomonas</taxon>
    </lineage>
</organism>
<dbReference type="Pfam" id="PF20227">
    <property type="entry name" value="DUF6586"/>
    <property type="match status" value="1"/>
</dbReference>
<keyword evidence="2" id="KW-1185">Reference proteome</keyword>
<evidence type="ECO:0000313" key="1">
    <source>
        <dbReference type="EMBL" id="ROZ83773.1"/>
    </source>
</evidence>
<comment type="caution">
    <text evidence="1">The sequence shown here is derived from an EMBL/GenBank/DDBJ whole genome shotgun (WGS) entry which is preliminary data.</text>
</comment>